<comment type="similarity">
    <text evidence="2">Belongs to the ABC transporter superfamily.</text>
</comment>
<dbReference type="AlphaFoldDB" id="A0AAD2SWV9"/>
<dbReference type="GO" id="GO:0042626">
    <property type="term" value="F:ATPase-coupled transmembrane transporter activity"/>
    <property type="evidence" value="ECO:0007669"/>
    <property type="project" value="TreeGrafter"/>
</dbReference>
<organism evidence="12 13">
    <name type="scientific">Streptococcus constellatus subsp. constellatus SK53</name>
    <dbReference type="NCBI Taxonomy" id="1095730"/>
    <lineage>
        <taxon>Bacteria</taxon>
        <taxon>Bacillati</taxon>
        <taxon>Bacillota</taxon>
        <taxon>Bacilli</taxon>
        <taxon>Lactobacillales</taxon>
        <taxon>Streptococcaceae</taxon>
        <taxon>Streptococcus</taxon>
        <taxon>Streptococcus anginosus group</taxon>
    </lineage>
</organism>
<dbReference type="InterPro" id="IPR027417">
    <property type="entry name" value="P-loop_NTPase"/>
</dbReference>
<dbReference type="GO" id="GO:0043190">
    <property type="term" value="C:ATP-binding cassette (ABC) transporter complex"/>
    <property type="evidence" value="ECO:0007669"/>
    <property type="project" value="TreeGrafter"/>
</dbReference>
<dbReference type="Pfam" id="PF00005">
    <property type="entry name" value="ABC_tran"/>
    <property type="match status" value="1"/>
</dbReference>
<evidence type="ECO:0000256" key="7">
    <source>
        <dbReference type="ARBA" id="ARBA00022840"/>
    </source>
</evidence>
<protein>
    <submittedName>
        <fullName evidence="12">ABC transporter, ATP-binding protein</fullName>
    </submittedName>
</protein>
<evidence type="ECO:0000256" key="4">
    <source>
        <dbReference type="ARBA" id="ARBA00022475"/>
    </source>
</evidence>
<reference evidence="12 13" key="1">
    <citation type="submission" date="2012-01" db="EMBL/GenBank/DDBJ databases">
        <authorList>
            <person name="Harkins D.M."/>
            <person name="Madupu R."/>
            <person name="Durkin A.S."/>
            <person name="Torralba M."/>
            <person name="Methe B."/>
            <person name="Sutton G.G."/>
            <person name="Nelson K.E."/>
        </authorList>
    </citation>
    <scope>NUCLEOTIDE SEQUENCE [LARGE SCALE GENOMIC DNA]</scope>
    <source>
        <strain evidence="12 13">SK53</strain>
    </source>
</reference>
<gene>
    <name evidence="12" type="ORF">HMPREF1044_0027</name>
</gene>
<evidence type="ECO:0000256" key="8">
    <source>
        <dbReference type="ARBA" id="ARBA00022967"/>
    </source>
</evidence>
<dbReference type="InterPro" id="IPR003593">
    <property type="entry name" value="AAA+_ATPase"/>
</dbReference>
<feature type="domain" description="ABC transporter" evidence="11">
    <location>
        <begin position="2"/>
        <end position="187"/>
    </location>
</feature>
<evidence type="ECO:0000259" key="11">
    <source>
        <dbReference type="PROSITE" id="PS50893"/>
    </source>
</evidence>
<evidence type="ECO:0000256" key="9">
    <source>
        <dbReference type="ARBA" id="ARBA00023136"/>
    </source>
</evidence>
<keyword evidence="6" id="KW-0547">Nucleotide-binding</keyword>
<evidence type="ECO:0000256" key="10">
    <source>
        <dbReference type="ARBA" id="ARBA00025157"/>
    </source>
</evidence>
<name>A0AAD2SWV9_STRCV</name>
<dbReference type="SMART" id="SM00382">
    <property type="entry name" value="AAA"/>
    <property type="match status" value="1"/>
</dbReference>
<evidence type="ECO:0000313" key="13">
    <source>
        <dbReference type="Proteomes" id="UP000005070"/>
    </source>
</evidence>
<dbReference type="GO" id="GO:0005524">
    <property type="term" value="F:ATP binding"/>
    <property type="evidence" value="ECO:0007669"/>
    <property type="project" value="UniProtKB-KW"/>
</dbReference>
<sequence length="188" mass="20935">MLSLQNLVLKFDGESILENVNLNFKPGEVTVITGHSGTGKSSLLKVINGIIPEYDCGDVKGDVLYKDKSLLGMSILERSKFISTVFQNPKTQFYCINSTDELAFQLENRCIERNLILDKIHYYSDVLGSKDLLDKNIFELSGGEKQLIAITASGISENEIILLDEPSSSLDYESIKNLKRAIIELKIA</sequence>
<dbReference type="PANTHER" id="PTHR43553">
    <property type="entry name" value="HEAVY METAL TRANSPORTER"/>
    <property type="match status" value="1"/>
</dbReference>
<dbReference type="RefSeq" id="WP_002989380.1">
    <property type="nucleotide sequence ID" value="NZ_AICQ01000008.1"/>
</dbReference>
<comment type="caution">
    <text evidence="12">The sequence shown here is derived from an EMBL/GenBank/DDBJ whole genome shotgun (WGS) entry which is preliminary data.</text>
</comment>
<keyword evidence="3" id="KW-0813">Transport</keyword>
<evidence type="ECO:0000313" key="12">
    <source>
        <dbReference type="EMBL" id="EID22088.1"/>
    </source>
</evidence>
<evidence type="ECO:0000256" key="5">
    <source>
        <dbReference type="ARBA" id="ARBA00022737"/>
    </source>
</evidence>
<dbReference type="EMBL" id="AICQ01000008">
    <property type="protein sequence ID" value="EID22088.1"/>
    <property type="molecule type" value="Genomic_DNA"/>
</dbReference>
<keyword evidence="9" id="KW-0472">Membrane</keyword>
<evidence type="ECO:0000256" key="6">
    <source>
        <dbReference type="ARBA" id="ARBA00022741"/>
    </source>
</evidence>
<keyword evidence="7 12" id="KW-0067">ATP-binding</keyword>
<accession>A0AAD2SWV9</accession>
<keyword evidence="8" id="KW-1278">Translocase</keyword>
<dbReference type="GO" id="GO:0016887">
    <property type="term" value="F:ATP hydrolysis activity"/>
    <property type="evidence" value="ECO:0007669"/>
    <property type="project" value="InterPro"/>
</dbReference>
<dbReference type="PROSITE" id="PS50893">
    <property type="entry name" value="ABC_TRANSPORTER_2"/>
    <property type="match status" value="1"/>
</dbReference>
<comment type="function">
    <text evidence="10">Probably part of an ABC transporter complex. Responsible for energy coupling to the transport system.</text>
</comment>
<evidence type="ECO:0000256" key="1">
    <source>
        <dbReference type="ARBA" id="ARBA00004202"/>
    </source>
</evidence>
<dbReference type="Proteomes" id="UP000005070">
    <property type="component" value="Unassembled WGS sequence"/>
</dbReference>
<comment type="subcellular location">
    <subcellularLocation>
        <location evidence="1">Cell membrane</location>
        <topology evidence="1">Peripheral membrane protein</topology>
    </subcellularLocation>
</comment>
<dbReference type="InterPro" id="IPR003439">
    <property type="entry name" value="ABC_transporter-like_ATP-bd"/>
</dbReference>
<evidence type="ECO:0000256" key="3">
    <source>
        <dbReference type="ARBA" id="ARBA00022448"/>
    </source>
</evidence>
<evidence type="ECO:0000256" key="2">
    <source>
        <dbReference type="ARBA" id="ARBA00005417"/>
    </source>
</evidence>
<keyword evidence="5" id="KW-0677">Repeat</keyword>
<dbReference type="PANTHER" id="PTHR43553:SF23">
    <property type="entry name" value="ABC TRANSPORTER ATP-BINDING COMPONENT"/>
    <property type="match status" value="1"/>
</dbReference>
<keyword evidence="4" id="KW-1003">Cell membrane</keyword>
<dbReference type="InterPro" id="IPR015856">
    <property type="entry name" value="ABC_transpr_CbiO/EcfA_su"/>
</dbReference>
<dbReference type="CDD" id="cd03225">
    <property type="entry name" value="ABC_cobalt_CbiO_domain1"/>
    <property type="match status" value="1"/>
</dbReference>
<dbReference type="InterPro" id="IPR050095">
    <property type="entry name" value="ECF_ABC_transporter_ATP-bd"/>
</dbReference>
<dbReference type="Gene3D" id="3.40.50.300">
    <property type="entry name" value="P-loop containing nucleotide triphosphate hydrolases"/>
    <property type="match status" value="1"/>
</dbReference>
<dbReference type="GeneID" id="93847298"/>
<dbReference type="SUPFAM" id="SSF52540">
    <property type="entry name" value="P-loop containing nucleoside triphosphate hydrolases"/>
    <property type="match status" value="1"/>
</dbReference>
<proteinExistence type="inferred from homology"/>